<evidence type="ECO:0000256" key="1">
    <source>
        <dbReference type="SAM" id="Phobius"/>
    </source>
</evidence>
<proteinExistence type="predicted"/>
<dbReference type="Gene3D" id="2.130.10.10">
    <property type="entry name" value="YVTN repeat-like/Quinoprotein amine dehydrogenase"/>
    <property type="match status" value="1"/>
</dbReference>
<reference evidence="2 3" key="1">
    <citation type="submission" date="2016-10" db="EMBL/GenBank/DDBJ databases">
        <authorList>
            <person name="de Groot N.N."/>
        </authorList>
    </citation>
    <scope>NUCLEOTIDE SEQUENCE [LARGE SCALE GENOMIC DNA]</scope>
    <source>
        <strain evidence="2 3">OK461</strain>
    </source>
</reference>
<gene>
    <name evidence="2" type="ORF">SAMN02787118_102151</name>
</gene>
<name>A0A1I2CAD1_9ACTN</name>
<dbReference type="SUPFAM" id="SSF50969">
    <property type="entry name" value="YVTN repeat-like/Quinoprotein amine dehydrogenase"/>
    <property type="match status" value="1"/>
</dbReference>
<dbReference type="AlphaFoldDB" id="A0A1I2CAD1"/>
<evidence type="ECO:0000313" key="2">
    <source>
        <dbReference type="EMBL" id="SFE65307.1"/>
    </source>
</evidence>
<dbReference type="Proteomes" id="UP000181942">
    <property type="component" value="Unassembled WGS sequence"/>
</dbReference>
<sequence>MNVDDLVRDSFHEQVADLAPPPVDFADRVLAVRRRGRTRTIASAAVATAAAVAVAVAMPVLGTGKDDVRPANVLNENDIIAHPGQTPPHDLLAAGGVALAAYYTETNVKLSATHHVDVRTYWLLDARTRTYEKTKWSFVAVAPGLRTAAVLERTLPAKRIGLLNLLTGKVERWIPVDHTVGAVAFSPDGRKLVATTYKKNPDLHVTPKDNQGSPWPNFQEPGRTGFYVVDVASGKAASWNEVSPGDGSGLNDRQDFGFSHDGKLVYTGFTTTPGQYFYDFRGYQVQAPANEKHLPWYVDARLSPDGRRAAGDFAGGAENTASAILDPVTGRRITTVRGQELLAWVDNKRLIAWDITPGTNEFHNRLVVVALGSDKEVPLSGFRGGRDGAAGRWTPVFARR</sequence>
<evidence type="ECO:0008006" key="4">
    <source>
        <dbReference type="Google" id="ProtNLM"/>
    </source>
</evidence>
<dbReference type="InterPro" id="IPR015943">
    <property type="entry name" value="WD40/YVTN_repeat-like_dom_sf"/>
</dbReference>
<dbReference type="OrthoDB" id="4303889at2"/>
<dbReference type="RefSeq" id="WP_075026216.1">
    <property type="nucleotide sequence ID" value="NZ_FONR01000002.1"/>
</dbReference>
<evidence type="ECO:0000313" key="3">
    <source>
        <dbReference type="Proteomes" id="UP000181942"/>
    </source>
</evidence>
<accession>A0A1I2CAD1</accession>
<dbReference type="EMBL" id="FONR01000002">
    <property type="protein sequence ID" value="SFE65307.1"/>
    <property type="molecule type" value="Genomic_DNA"/>
</dbReference>
<keyword evidence="1" id="KW-0472">Membrane</keyword>
<dbReference type="InterPro" id="IPR011044">
    <property type="entry name" value="Quino_amine_DH_bsu"/>
</dbReference>
<protein>
    <recommendedName>
        <fullName evidence="4">WD40-like Beta Propeller Repeat</fullName>
    </recommendedName>
</protein>
<feature type="transmembrane region" description="Helical" evidence="1">
    <location>
        <begin position="41"/>
        <end position="62"/>
    </location>
</feature>
<keyword evidence="1" id="KW-0812">Transmembrane</keyword>
<keyword evidence="1" id="KW-1133">Transmembrane helix</keyword>
<organism evidence="2 3">
    <name type="scientific">Streptomyces mirabilis</name>
    <dbReference type="NCBI Taxonomy" id="68239"/>
    <lineage>
        <taxon>Bacteria</taxon>
        <taxon>Bacillati</taxon>
        <taxon>Actinomycetota</taxon>
        <taxon>Actinomycetes</taxon>
        <taxon>Kitasatosporales</taxon>
        <taxon>Streptomycetaceae</taxon>
        <taxon>Streptomyces</taxon>
    </lineage>
</organism>